<dbReference type="PANTHER" id="PTHR10696:SF21">
    <property type="entry name" value="TAUD_TFDA-LIKE DOMAIN-CONTAINING PROTEIN"/>
    <property type="match status" value="1"/>
</dbReference>
<dbReference type="PANTHER" id="PTHR10696">
    <property type="entry name" value="GAMMA-BUTYROBETAINE HYDROXYLASE-RELATED"/>
    <property type="match status" value="1"/>
</dbReference>
<dbReference type="SUPFAM" id="SSF51197">
    <property type="entry name" value="Clavaminate synthase-like"/>
    <property type="match status" value="1"/>
</dbReference>
<evidence type="ECO:0000313" key="3">
    <source>
        <dbReference type="EMBL" id="KAF2682277.1"/>
    </source>
</evidence>
<feature type="domain" description="TauD/TfdA-like" evidence="2">
    <location>
        <begin position="56"/>
        <end position="357"/>
    </location>
</feature>
<dbReference type="InterPro" id="IPR003819">
    <property type="entry name" value="TauD/TfdA-like"/>
</dbReference>
<evidence type="ECO:0000259" key="2">
    <source>
        <dbReference type="Pfam" id="PF02668"/>
    </source>
</evidence>
<dbReference type="Pfam" id="PF02668">
    <property type="entry name" value="TauD"/>
    <property type="match status" value="1"/>
</dbReference>
<gene>
    <name evidence="3" type="ORF">K458DRAFT_420179</name>
</gene>
<dbReference type="InterPro" id="IPR042098">
    <property type="entry name" value="TauD-like_sf"/>
</dbReference>
<organism evidence="3 4">
    <name type="scientific">Lentithecium fluviatile CBS 122367</name>
    <dbReference type="NCBI Taxonomy" id="1168545"/>
    <lineage>
        <taxon>Eukaryota</taxon>
        <taxon>Fungi</taxon>
        <taxon>Dikarya</taxon>
        <taxon>Ascomycota</taxon>
        <taxon>Pezizomycotina</taxon>
        <taxon>Dothideomycetes</taxon>
        <taxon>Pleosporomycetidae</taxon>
        <taxon>Pleosporales</taxon>
        <taxon>Massarineae</taxon>
        <taxon>Lentitheciaceae</taxon>
        <taxon>Lentithecium</taxon>
    </lineage>
</organism>
<dbReference type="Gene3D" id="3.60.130.10">
    <property type="entry name" value="Clavaminate synthase-like"/>
    <property type="match status" value="1"/>
</dbReference>
<protein>
    <submittedName>
        <fullName evidence="3">Clavaminate synthase-like protein</fullName>
    </submittedName>
</protein>
<sequence>MESATRASFEIVPYAPAVDLPEPYPPKTTFPISLIPSRPTTSLSVLLSEIRRITSTGEIRRLLNNHGAIYFQKLDLASSDEFSQFAHAFGFVPHEGNANRIPRTTVAPNVSIADEGPNAEPVYPHNESELGLHYPAYVFLYSASAPETGGETPINSSIVLCHQLKARHPEFIEQLEKRGLRHEVIYAGSTRTPTGSLETSVLQVFGQYVLEADDTEAVRAKIEKEIKRSSTATFEWVNQSAENPLGDLRTWRVLPAIRPHPRTGLPAFFNNAVSWFLKAVDAGTVDPPHVDRYGQYRLPAYYGDGSLIPREYFESAVQFIRETRAAVRWEKGNVLLLDNHAVQHGREPWTGERKLLVSLWDLEDG</sequence>
<keyword evidence="4" id="KW-1185">Reference proteome</keyword>
<proteinExistence type="predicted"/>
<dbReference type="InterPro" id="IPR050411">
    <property type="entry name" value="AlphaKG_dependent_hydroxylases"/>
</dbReference>
<evidence type="ECO:0000256" key="1">
    <source>
        <dbReference type="ARBA" id="ARBA00023002"/>
    </source>
</evidence>
<reference evidence="3" key="1">
    <citation type="journal article" date="2020" name="Stud. Mycol.">
        <title>101 Dothideomycetes genomes: a test case for predicting lifestyles and emergence of pathogens.</title>
        <authorList>
            <person name="Haridas S."/>
            <person name="Albert R."/>
            <person name="Binder M."/>
            <person name="Bloem J."/>
            <person name="Labutti K."/>
            <person name="Salamov A."/>
            <person name="Andreopoulos B."/>
            <person name="Baker S."/>
            <person name="Barry K."/>
            <person name="Bills G."/>
            <person name="Bluhm B."/>
            <person name="Cannon C."/>
            <person name="Castanera R."/>
            <person name="Culley D."/>
            <person name="Daum C."/>
            <person name="Ezra D."/>
            <person name="Gonzalez J."/>
            <person name="Henrissat B."/>
            <person name="Kuo A."/>
            <person name="Liang C."/>
            <person name="Lipzen A."/>
            <person name="Lutzoni F."/>
            <person name="Magnuson J."/>
            <person name="Mondo S."/>
            <person name="Nolan M."/>
            <person name="Ohm R."/>
            <person name="Pangilinan J."/>
            <person name="Park H.-J."/>
            <person name="Ramirez L."/>
            <person name="Alfaro M."/>
            <person name="Sun H."/>
            <person name="Tritt A."/>
            <person name="Yoshinaga Y."/>
            <person name="Zwiers L.-H."/>
            <person name="Turgeon B."/>
            <person name="Goodwin S."/>
            <person name="Spatafora J."/>
            <person name="Crous P."/>
            <person name="Grigoriev I."/>
        </authorList>
    </citation>
    <scope>NUCLEOTIDE SEQUENCE</scope>
    <source>
        <strain evidence="3">CBS 122367</strain>
    </source>
</reference>
<accession>A0A6G1IVJ3</accession>
<dbReference type="GO" id="GO:0016491">
    <property type="term" value="F:oxidoreductase activity"/>
    <property type="evidence" value="ECO:0007669"/>
    <property type="project" value="UniProtKB-KW"/>
</dbReference>
<dbReference type="Proteomes" id="UP000799291">
    <property type="component" value="Unassembled WGS sequence"/>
</dbReference>
<dbReference type="OrthoDB" id="408743at2759"/>
<name>A0A6G1IVJ3_9PLEO</name>
<keyword evidence="1" id="KW-0560">Oxidoreductase</keyword>
<evidence type="ECO:0000313" key="4">
    <source>
        <dbReference type="Proteomes" id="UP000799291"/>
    </source>
</evidence>
<dbReference type="AlphaFoldDB" id="A0A6G1IVJ3"/>
<dbReference type="EMBL" id="MU005588">
    <property type="protein sequence ID" value="KAF2682277.1"/>
    <property type="molecule type" value="Genomic_DNA"/>
</dbReference>